<keyword evidence="1" id="KW-1133">Transmembrane helix</keyword>
<dbReference type="EMBL" id="FNSV01000005">
    <property type="protein sequence ID" value="SEC27277.1"/>
    <property type="molecule type" value="Genomic_DNA"/>
</dbReference>
<accession>A0A1H4R634</accession>
<proteinExistence type="predicted"/>
<dbReference type="AlphaFoldDB" id="A0A1H4R634"/>
<organism evidence="2 3">
    <name type="scientific">Rhodococcus koreensis</name>
    <dbReference type="NCBI Taxonomy" id="99653"/>
    <lineage>
        <taxon>Bacteria</taxon>
        <taxon>Bacillati</taxon>
        <taxon>Actinomycetota</taxon>
        <taxon>Actinomycetes</taxon>
        <taxon>Mycobacteriales</taxon>
        <taxon>Nocardiaceae</taxon>
        <taxon>Rhodococcus</taxon>
    </lineage>
</organism>
<name>A0A1H4R634_9NOCA</name>
<feature type="transmembrane region" description="Helical" evidence="1">
    <location>
        <begin position="60"/>
        <end position="80"/>
    </location>
</feature>
<evidence type="ECO:0000313" key="3">
    <source>
        <dbReference type="Proteomes" id="UP000183561"/>
    </source>
</evidence>
<dbReference type="Proteomes" id="UP000183561">
    <property type="component" value="Unassembled WGS sequence"/>
</dbReference>
<gene>
    <name evidence="2" type="ORF">SAMN04490239_3492</name>
</gene>
<reference evidence="3" key="1">
    <citation type="submission" date="2016-10" db="EMBL/GenBank/DDBJ databases">
        <authorList>
            <person name="Varghese N."/>
            <person name="Submissions S."/>
        </authorList>
    </citation>
    <scope>NUCLEOTIDE SEQUENCE [LARGE SCALE GENOMIC DNA]</scope>
    <source>
        <strain evidence="3">DSM 44498</strain>
    </source>
</reference>
<keyword evidence="3" id="KW-1185">Reference proteome</keyword>
<keyword evidence="1" id="KW-0812">Transmembrane</keyword>
<keyword evidence="1" id="KW-0472">Membrane</keyword>
<sequence length="103" mass="11467">MALPFYPLVFMHFLFAATTLCLARPSSLTAGATVVAAVVWIFGNGPLEGQVLWEFDATHGLTVSDLLSVAALAIAVWTFATTGDRPWVRRTTRRRRKLLRSRY</sequence>
<evidence type="ECO:0000256" key="1">
    <source>
        <dbReference type="SAM" id="Phobius"/>
    </source>
</evidence>
<dbReference type="RefSeq" id="WP_072937495.1">
    <property type="nucleotide sequence ID" value="NZ_FNSV01000005.1"/>
</dbReference>
<protein>
    <submittedName>
        <fullName evidence="2">Uncharacterized protein</fullName>
    </submittedName>
</protein>
<dbReference type="OrthoDB" id="4478809at2"/>
<evidence type="ECO:0000313" key="2">
    <source>
        <dbReference type="EMBL" id="SEC27277.1"/>
    </source>
</evidence>